<dbReference type="Gene3D" id="2.70.150.10">
    <property type="entry name" value="Calcium-transporting ATPase, cytoplasmic transduction domain A"/>
    <property type="match status" value="1"/>
</dbReference>
<dbReference type="EC" id="7.2.2.8" evidence="3"/>
<dbReference type="PROSITE" id="PS01047">
    <property type="entry name" value="HMA_1"/>
    <property type="match status" value="2"/>
</dbReference>
<evidence type="ECO:0000256" key="17">
    <source>
        <dbReference type="ARBA" id="ARBA00023065"/>
    </source>
</evidence>
<comment type="subcellular location">
    <subcellularLocation>
        <location evidence="1">Cell membrane</location>
        <topology evidence="1">Multi-pass membrane protein</topology>
    </subcellularLocation>
</comment>
<evidence type="ECO:0000256" key="14">
    <source>
        <dbReference type="ARBA" id="ARBA00022967"/>
    </source>
</evidence>
<dbReference type="InterPro" id="IPR023298">
    <property type="entry name" value="ATPase_P-typ_TM_dom_sf"/>
</dbReference>
<keyword evidence="23" id="KW-1003">Cell membrane</keyword>
<dbReference type="SFLD" id="SFLDG00002">
    <property type="entry name" value="C1.7:_P-type_atpase_like"/>
    <property type="match status" value="1"/>
</dbReference>
<evidence type="ECO:0000256" key="9">
    <source>
        <dbReference type="ARBA" id="ARBA00022737"/>
    </source>
</evidence>
<evidence type="ECO:0000256" key="20">
    <source>
        <dbReference type="ARBA" id="ARBA00033239"/>
    </source>
</evidence>
<dbReference type="PROSITE" id="PS50846">
    <property type="entry name" value="HMA_2"/>
    <property type="match status" value="2"/>
</dbReference>
<feature type="transmembrane region" description="Helical" evidence="23">
    <location>
        <begin position="791"/>
        <end position="810"/>
    </location>
</feature>
<dbReference type="NCBIfam" id="TIGR00003">
    <property type="entry name" value="copper ion binding protein"/>
    <property type="match status" value="2"/>
</dbReference>
<evidence type="ECO:0000256" key="6">
    <source>
        <dbReference type="ARBA" id="ARBA00022553"/>
    </source>
</evidence>
<dbReference type="SFLD" id="SFLDF00027">
    <property type="entry name" value="p-type_atpase"/>
    <property type="match status" value="1"/>
</dbReference>
<dbReference type="AlphaFoldDB" id="W4Q6U3"/>
<dbReference type="PANTHER" id="PTHR43520:SF8">
    <property type="entry name" value="P-TYPE CU(+) TRANSPORTER"/>
    <property type="match status" value="1"/>
</dbReference>
<feature type="transmembrane region" description="Helical" evidence="23">
    <location>
        <begin position="192"/>
        <end position="212"/>
    </location>
</feature>
<dbReference type="GO" id="GO:0140581">
    <property type="term" value="F:P-type monovalent copper transporter activity"/>
    <property type="evidence" value="ECO:0007669"/>
    <property type="project" value="UniProtKB-EC"/>
</dbReference>
<protein>
    <recommendedName>
        <fullName evidence="4">Copper-exporting P-type ATPase</fullName>
        <ecNumber evidence="3">7.2.2.8</ecNumber>
    </recommendedName>
    <alternativeName>
        <fullName evidence="19">Copper-exporting P-type ATPase A</fullName>
    </alternativeName>
    <alternativeName>
        <fullName evidence="20">Cu(+)-exporting ATPase</fullName>
    </alternativeName>
</protein>
<keyword evidence="12 23" id="KW-0067">ATP-binding</keyword>
<keyword evidence="11" id="KW-0187">Copper transport</keyword>
<evidence type="ECO:0000256" key="3">
    <source>
        <dbReference type="ARBA" id="ARBA00012517"/>
    </source>
</evidence>
<dbReference type="Gene3D" id="3.40.1110.10">
    <property type="entry name" value="Calcium-transporting ATPase, cytoplasmic domain N"/>
    <property type="match status" value="1"/>
</dbReference>
<dbReference type="GO" id="GO:0005524">
    <property type="term" value="F:ATP binding"/>
    <property type="evidence" value="ECO:0007669"/>
    <property type="project" value="UniProtKB-UniRule"/>
</dbReference>
<dbReference type="RefSeq" id="WP_034749540.1">
    <property type="nucleotide sequence ID" value="NZ_BAUT01000065.1"/>
</dbReference>
<dbReference type="NCBIfam" id="TIGR01525">
    <property type="entry name" value="ATPase-IB_hvy"/>
    <property type="match status" value="1"/>
</dbReference>
<evidence type="ECO:0000256" key="16">
    <source>
        <dbReference type="ARBA" id="ARBA00023008"/>
    </source>
</evidence>
<comment type="similarity">
    <text evidence="2 23">Belongs to the cation transport ATPase (P-type) (TC 3.A.3) family. Type IB subfamily.</text>
</comment>
<evidence type="ECO:0000256" key="11">
    <source>
        <dbReference type="ARBA" id="ARBA00022796"/>
    </source>
</evidence>
<keyword evidence="8 23" id="KW-0479">Metal-binding</keyword>
<dbReference type="GO" id="GO:0016887">
    <property type="term" value="F:ATP hydrolysis activity"/>
    <property type="evidence" value="ECO:0007669"/>
    <property type="project" value="InterPro"/>
</dbReference>
<keyword evidence="9" id="KW-0677">Repeat</keyword>
<evidence type="ECO:0000313" key="25">
    <source>
        <dbReference type="EMBL" id="GAE27786.1"/>
    </source>
</evidence>
<dbReference type="Pfam" id="PF00122">
    <property type="entry name" value="E1-E2_ATPase"/>
    <property type="match status" value="1"/>
</dbReference>
<evidence type="ECO:0000256" key="1">
    <source>
        <dbReference type="ARBA" id="ARBA00004651"/>
    </source>
</evidence>
<dbReference type="FunFam" id="3.30.70.100:FF:000005">
    <property type="entry name" value="Copper-exporting P-type ATPase A"/>
    <property type="match status" value="2"/>
</dbReference>
<evidence type="ECO:0000256" key="10">
    <source>
        <dbReference type="ARBA" id="ARBA00022741"/>
    </source>
</evidence>
<organism evidence="25 26">
    <name type="scientific">Halalkalibacter wakoensis JCM 9140</name>
    <dbReference type="NCBI Taxonomy" id="1236970"/>
    <lineage>
        <taxon>Bacteria</taxon>
        <taxon>Bacillati</taxon>
        <taxon>Bacillota</taxon>
        <taxon>Bacilli</taxon>
        <taxon>Bacillales</taxon>
        <taxon>Bacillaceae</taxon>
        <taxon>Halalkalibacter</taxon>
    </lineage>
</organism>
<evidence type="ECO:0000256" key="19">
    <source>
        <dbReference type="ARBA" id="ARBA00029719"/>
    </source>
</evidence>
<dbReference type="CDD" id="cd02094">
    <property type="entry name" value="P-type_ATPase_Cu-like"/>
    <property type="match status" value="1"/>
</dbReference>
<dbReference type="Gene3D" id="3.30.70.100">
    <property type="match status" value="2"/>
</dbReference>
<dbReference type="PRINTS" id="PR00119">
    <property type="entry name" value="CATATPASE"/>
</dbReference>
<feature type="domain" description="HMA" evidence="24">
    <location>
        <begin position="76"/>
        <end position="142"/>
    </location>
</feature>
<dbReference type="Pfam" id="PF00702">
    <property type="entry name" value="Hydrolase"/>
    <property type="match status" value="1"/>
</dbReference>
<dbReference type="InterPro" id="IPR036163">
    <property type="entry name" value="HMA_dom_sf"/>
</dbReference>
<feature type="transmembrane region" description="Helical" evidence="23">
    <location>
        <begin position="167"/>
        <end position="186"/>
    </location>
</feature>
<dbReference type="InterPro" id="IPR006122">
    <property type="entry name" value="HMA_Cu_ion-bd"/>
</dbReference>
<keyword evidence="10 23" id="KW-0547">Nucleotide-binding</keyword>
<dbReference type="GO" id="GO:0005507">
    <property type="term" value="F:copper ion binding"/>
    <property type="evidence" value="ECO:0007669"/>
    <property type="project" value="InterPro"/>
</dbReference>
<keyword evidence="15 23" id="KW-1133">Transmembrane helix</keyword>
<keyword evidence="26" id="KW-1185">Reference proteome</keyword>
<keyword evidence="6" id="KW-0597">Phosphoprotein</keyword>
<dbReference type="GO" id="GO:0005886">
    <property type="term" value="C:plasma membrane"/>
    <property type="evidence" value="ECO:0007669"/>
    <property type="project" value="UniProtKB-SubCell"/>
</dbReference>
<dbReference type="SUPFAM" id="SSF56784">
    <property type="entry name" value="HAD-like"/>
    <property type="match status" value="1"/>
</dbReference>
<dbReference type="Proteomes" id="UP000018890">
    <property type="component" value="Unassembled WGS sequence"/>
</dbReference>
<evidence type="ECO:0000256" key="5">
    <source>
        <dbReference type="ARBA" id="ARBA00022448"/>
    </source>
</evidence>
<dbReference type="InterPro" id="IPR059000">
    <property type="entry name" value="ATPase_P-type_domA"/>
</dbReference>
<keyword evidence="7 23" id="KW-0812">Transmembrane</keyword>
<dbReference type="FunFam" id="2.70.150.10:FF:000002">
    <property type="entry name" value="Copper-transporting ATPase 1, putative"/>
    <property type="match status" value="1"/>
</dbReference>
<comment type="caution">
    <text evidence="25">The sequence shown here is derived from an EMBL/GenBank/DDBJ whole genome shotgun (WGS) entry which is preliminary data.</text>
</comment>
<dbReference type="InterPro" id="IPR018303">
    <property type="entry name" value="ATPase_P-typ_P_site"/>
</dbReference>
<dbReference type="OrthoDB" id="9813266at2"/>
<evidence type="ECO:0000259" key="24">
    <source>
        <dbReference type="PROSITE" id="PS50846"/>
    </source>
</evidence>
<dbReference type="InterPro" id="IPR023214">
    <property type="entry name" value="HAD_sf"/>
</dbReference>
<keyword evidence="16" id="KW-0186">Copper</keyword>
<feature type="domain" description="HMA" evidence="24">
    <location>
        <begin position="2"/>
        <end position="68"/>
    </location>
</feature>
<evidence type="ECO:0000256" key="13">
    <source>
        <dbReference type="ARBA" id="ARBA00022842"/>
    </source>
</evidence>
<evidence type="ECO:0000256" key="8">
    <source>
        <dbReference type="ARBA" id="ARBA00022723"/>
    </source>
</evidence>
<dbReference type="InterPro" id="IPR023299">
    <property type="entry name" value="ATPase_P-typ_cyto_dom_N"/>
</dbReference>
<dbReference type="NCBIfam" id="TIGR01511">
    <property type="entry name" value="ATPase-IB1_Cu"/>
    <property type="match status" value="1"/>
</dbReference>
<evidence type="ECO:0000256" key="7">
    <source>
        <dbReference type="ARBA" id="ARBA00022692"/>
    </source>
</evidence>
<evidence type="ECO:0000256" key="12">
    <source>
        <dbReference type="ARBA" id="ARBA00022840"/>
    </source>
</evidence>
<dbReference type="InterPro" id="IPR017969">
    <property type="entry name" value="Heavy-metal-associated_CS"/>
</dbReference>
<comment type="function">
    <text evidence="22">Involved in copper export.</text>
</comment>
<dbReference type="InterPro" id="IPR044492">
    <property type="entry name" value="P_typ_ATPase_HD_dom"/>
</dbReference>
<evidence type="ECO:0000256" key="4">
    <source>
        <dbReference type="ARBA" id="ARBA00015102"/>
    </source>
</evidence>
<dbReference type="PANTHER" id="PTHR43520">
    <property type="entry name" value="ATP7, ISOFORM B"/>
    <property type="match status" value="1"/>
</dbReference>
<feature type="transmembrane region" description="Helical" evidence="23">
    <location>
        <begin position="447"/>
        <end position="470"/>
    </location>
</feature>
<dbReference type="InterPro" id="IPR001757">
    <property type="entry name" value="P_typ_ATPase"/>
</dbReference>
<dbReference type="Gene3D" id="3.40.50.1000">
    <property type="entry name" value="HAD superfamily/HAD-like"/>
    <property type="match status" value="1"/>
</dbReference>
<proteinExistence type="inferred from homology"/>
<dbReference type="PRINTS" id="PR00942">
    <property type="entry name" value="CUATPASEI"/>
</dbReference>
<dbReference type="Pfam" id="PF00403">
    <property type="entry name" value="HMA"/>
    <property type="match status" value="2"/>
</dbReference>
<evidence type="ECO:0000256" key="21">
    <source>
        <dbReference type="ARBA" id="ARBA00049289"/>
    </source>
</evidence>
<evidence type="ECO:0000256" key="18">
    <source>
        <dbReference type="ARBA" id="ARBA00023136"/>
    </source>
</evidence>
<keyword evidence="13" id="KW-0460">Magnesium</keyword>
<evidence type="ECO:0000256" key="15">
    <source>
        <dbReference type="ARBA" id="ARBA00022989"/>
    </source>
</evidence>
<evidence type="ECO:0000256" key="23">
    <source>
        <dbReference type="RuleBase" id="RU362081"/>
    </source>
</evidence>
<dbReference type="NCBIfam" id="TIGR01494">
    <property type="entry name" value="ATPase_P-type"/>
    <property type="match status" value="1"/>
</dbReference>
<accession>W4Q6U3</accession>
<reference evidence="25" key="1">
    <citation type="journal article" date="2014" name="Genome Announc.">
        <title>Draft Genome Sequences of Three Alkaliphilic Bacillus Strains, Bacillus wakoensis JCM 9140T, Bacillus akibai JCM 9157T, and Bacillus hemicellulosilyticus JCM 9152T.</title>
        <authorList>
            <person name="Yuki M."/>
            <person name="Oshima K."/>
            <person name="Suda W."/>
            <person name="Oshida Y."/>
            <person name="Kitamura K."/>
            <person name="Iida T."/>
            <person name="Hattori M."/>
            <person name="Ohkuma M."/>
        </authorList>
    </citation>
    <scope>NUCLEOTIDE SEQUENCE [LARGE SCALE GENOMIC DNA]</scope>
    <source>
        <strain evidence="25">JCM 9140</strain>
    </source>
</reference>
<dbReference type="SUPFAM" id="SSF81653">
    <property type="entry name" value="Calcium ATPase, transduction domain A"/>
    <property type="match status" value="1"/>
</dbReference>
<dbReference type="InterPro" id="IPR036412">
    <property type="entry name" value="HAD-like_sf"/>
</dbReference>
<dbReference type="STRING" id="1236970.JCM9140_3945"/>
<dbReference type="CDD" id="cd00371">
    <property type="entry name" value="HMA"/>
    <property type="match status" value="2"/>
</dbReference>
<dbReference type="InterPro" id="IPR008250">
    <property type="entry name" value="ATPase_P-typ_transduc_dom_A_sf"/>
</dbReference>
<dbReference type="SFLD" id="SFLDS00003">
    <property type="entry name" value="Haloacid_Dehalogenase"/>
    <property type="match status" value="1"/>
</dbReference>
<dbReference type="PRINTS" id="PR00943">
    <property type="entry name" value="CUATPASE"/>
</dbReference>
<feature type="transmembrane region" description="Helical" evidence="23">
    <location>
        <begin position="233"/>
        <end position="254"/>
    </location>
</feature>
<feature type="transmembrane region" description="Helical" evidence="23">
    <location>
        <begin position="266"/>
        <end position="285"/>
    </location>
</feature>
<evidence type="ECO:0000256" key="2">
    <source>
        <dbReference type="ARBA" id="ARBA00006024"/>
    </source>
</evidence>
<gene>
    <name evidence="25" type="ORF">JCM9140_3945</name>
</gene>
<dbReference type="SUPFAM" id="SSF81665">
    <property type="entry name" value="Calcium ATPase, transmembrane domain M"/>
    <property type="match status" value="1"/>
</dbReference>
<keyword evidence="18 23" id="KW-0472">Membrane</keyword>
<keyword evidence="14" id="KW-1278">Translocase</keyword>
<keyword evidence="5" id="KW-0813">Transport</keyword>
<evidence type="ECO:0000313" key="26">
    <source>
        <dbReference type="Proteomes" id="UP000018890"/>
    </source>
</evidence>
<dbReference type="PROSITE" id="PS00154">
    <property type="entry name" value="ATPASE_E1_E2"/>
    <property type="match status" value="1"/>
</dbReference>
<feature type="transmembrane region" description="Helical" evidence="23">
    <location>
        <begin position="419"/>
        <end position="441"/>
    </location>
</feature>
<keyword evidence="17" id="KW-0406">Ion transport</keyword>
<dbReference type="EMBL" id="BAUT01000065">
    <property type="protein sequence ID" value="GAE27786.1"/>
    <property type="molecule type" value="Genomic_DNA"/>
</dbReference>
<comment type="catalytic activity">
    <reaction evidence="21">
        <text>Cu(+)(in) + ATP + H2O = Cu(+)(out) + ADP + phosphate + H(+)</text>
        <dbReference type="Rhea" id="RHEA:25792"/>
        <dbReference type="ChEBI" id="CHEBI:15377"/>
        <dbReference type="ChEBI" id="CHEBI:15378"/>
        <dbReference type="ChEBI" id="CHEBI:30616"/>
        <dbReference type="ChEBI" id="CHEBI:43474"/>
        <dbReference type="ChEBI" id="CHEBI:49552"/>
        <dbReference type="ChEBI" id="CHEBI:456216"/>
        <dbReference type="EC" id="7.2.2.8"/>
    </reaction>
</comment>
<dbReference type="InterPro" id="IPR006121">
    <property type="entry name" value="HMA_dom"/>
</dbReference>
<evidence type="ECO:0000256" key="22">
    <source>
        <dbReference type="ARBA" id="ARBA00055366"/>
    </source>
</evidence>
<dbReference type="InterPro" id="IPR027256">
    <property type="entry name" value="P-typ_ATPase_IB"/>
</dbReference>
<sequence length="822" mass="88613">MSKMIFSIKGMTCASCVNRVEKMILKVDGVKEVAVNLATHQAQVEANESLSSSEAILKAIEKAGYEAKRLDEEENDKVLFSIKGMTCASCVNRVEKTISRIDGVKSVTVNLAANQAQVEGQKGLLDSDAILKRIEKIGFEASKLNTDQKQEETDDQEQEIKKLMKDFRVAAVLTTIVLIGSIPHMMDGWGTWVPALISAPLFLLFLTTYIQLVPGWRFYKNSYKVLKNGSADMNVLVAMGTSAAWLYSGAMTLFPNQLTAIGFPYQLYYDVTTVITTLILLGRYFEAKAKGQTSTAIKKLMSLQAKTAIVIRGGEELKVTIEEVKVDDEILVKPGERIPVDGVVTKGRSAVDESMLTGESIPVEKASGDDVIGATINKSGSFRFRATKVGKDTALAQIIRMVNEAQGSKAPIQRVVDLISAYFVPAVLVIAVFSFIFWYFAGPDPSLIFALTTFIAILIIACPCALGLATPTAIMVGTEKGAENGILIKNATSLERAHKIQTVVLDKTGTITEGKPTLTDLLPTKIVTEQQLLQVAASVETASEHPLGEAIVKAAKEEGLAITEPDSFEAIIGHGIVATFNSKEVVIGNEKLMKQYHIDVTSHEEQATSLADQGKTPMYVAISGQFAGILGVADTLKKETVVAVKSLKKLGIEVIMLTGDHEGTAQAIAKEAGIDHYIAEVLPEHKAEEVKKLQDEGKVVAMVGDGINDAPALAQADVGIAIGTGTDVAMETADITLMRGDIMGVVTALRLSKSTMRMIWQNLSWAFGYNIVLIPVAAGLLYPFFGILLNPMLAGAAMAFSSVSVVLNTLRLKNFTPTIENE</sequence>
<dbReference type="FunFam" id="3.40.50.1000:FF:000333">
    <property type="entry name" value="Copper-transporting ATPase 2"/>
    <property type="match status" value="1"/>
</dbReference>
<feature type="transmembrane region" description="Helical" evidence="23">
    <location>
        <begin position="763"/>
        <end position="785"/>
    </location>
</feature>
<name>W4Q6U3_9BACI</name>
<dbReference type="SUPFAM" id="SSF55008">
    <property type="entry name" value="HMA, heavy metal-associated domain"/>
    <property type="match status" value="2"/>
</dbReference>
<dbReference type="GO" id="GO:0055070">
    <property type="term" value="P:copper ion homeostasis"/>
    <property type="evidence" value="ECO:0007669"/>
    <property type="project" value="TreeGrafter"/>
</dbReference>
<dbReference type="GO" id="GO:0043682">
    <property type="term" value="F:P-type divalent copper transporter activity"/>
    <property type="evidence" value="ECO:0007669"/>
    <property type="project" value="TreeGrafter"/>
</dbReference>